<dbReference type="InterPro" id="IPR004613">
    <property type="entry name" value="RNase_J"/>
</dbReference>
<dbReference type="InterPro" id="IPR001279">
    <property type="entry name" value="Metallo-B-lactamas"/>
</dbReference>
<evidence type="ECO:0000256" key="2">
    <source>
        <dbReference type="ARBA" id="ARBA00022722"/>
    </source>
</evidence>
<dbReference type="Pfam" id="PF07521">
    <property type="entry name" value="RMMBL"/>
    <property type="match status" value="1"/>
</dbReference>
<dbReference type="InterPro" id="IPR055132">
    <property type="entry name" value="RNase_J_b_CASP"/>
</dbReference>
<dbReference type="Gene3D" id="3.40.50.10710">
    <property type="entry name" value="Metallo-hydrolase/oxidoreductase"/>
    <property type="match status" value="1"/>
</dbReference>
<evidence type="ECO:0000313" key="14">
    <source>
        <dbReference type="EMBL" id="OGZ20136.1"/>
    </source>
</evidence>
<comment type="similarity">
    <text evidence="9">Belongs to the metallo-beta-lactamase superfamily. RNA-metabolizing metallo-beta-lactamase-like family. Bacterial RNase J subfamily.</text>
</comment>
<proteinExistence type="inferred from homology"/>
<sequence length="565" mass="63161">MRKNIVEDHTGPNMRIIPLGGLGEVGRNMMCIEYEKAILIVDVGFRMPEESMPGVDYIIPNASYLKGREKNVAGVVFTHGHYDHIGAVPYIVEKLGHGVPLFASGLTAGIILKRQEDFSYLPKLNLTRISDGSKIKLGPFSVEFFKQNHNISDNMGLFIQTPIGNLIHTSDFKFDDDPVYDTPTNFQRLKEIGSRGILLLMSDSTGAEEKGHSLSERKIIENLEEIFKQSKGRIIAATFGSLINRIQQVIALSEKYGRKVAVDGYSMRTNVEICKKLGHIKSEKGTLIKPNQIQNFPDHKVTLICTGAQGEGQAVLMRIANGEHKFVRLKKQDTVIFSSSVVPGNERTVQVLKDELYRQQVRVWHYKMMDIHAGGHGQQDELKEMMSIMKPKFFLPIHGQYSMLVNHAILAAESGIPEKNIAVVENGQVIDLTQNKIAIESKPVEASYIMVDGLGVGDVGEVVLRDRQTLSKDGMFVVVAIIDRKTGKVKGSPDIISRGFVYLKESKLLLRDTRRRVIDIVEKSTGSGGAVNWSYVKDNVRNYIGDFLYAKTQRRPMILPVIIEV</sequence>
<dbReference type="NCBIfam" id="TIGR00649">
    <property type="entry name" value="MG423"/>
    <property type="match status" value="1"/>
</dbReference>
<dbReference type="Pfam" id="PF12706">
    <property type="entry name" value="Lactamase_B_2"/>
    <property type="match status" value="1"/>
</dbReference>
<dbReference type="Proteomes" id="UP000178721">
    <property type="component" value="Unassembled WGS sequence"/>
</dbReference>
<feature type="binding site" evidence="12">
    <location>
        <position position="56"/>
    </location>
    <ligand>
        <name>Ca(2+)</name>
        <dbReference type="ChEBI" id="CHEBI:29108"/>
    </ligand>
</feature>
<evidence type="ECO:0000256" key="7">
    <source>
        <dbReference type="ARBA" id="ARBA00022839"/>
    </source>
</evidence>
<dbReference type="SUPFAM" id="SSF56281">
    <property type="entry name" value="Metallo-hydrolase/oxidoreductase"/>
    <property type="match status" value="1"/>
</dbReference>
<comment type="caution">
    <text evidence="14">The sequence shown here is derived from an EMBL/GenBank/DDBJ whole genome shotgun (WGS) entry which is preliminary data.</text>
</comment>
<dbReference type="GO" id="GO:0006364">
    <property type="term" value="P:rRNA processing"/>
    <property type="evidence" value="ECO:0007669"/>
    <property type="project" value="UniProtKB-UniRule"/>
</dbReference>
<dbReference type="Gene3D" id="3.60.15.10">
    <property type="entry name" value="Ribonuclease Z/Hydroxyacylglutathione hydrolase-like"/>
    <property type="match status" value="1"/>
</dbReference>
<dbReference type="Pfam" id="PF17770">
    <property type="entry name" value="RNase_J_C"/>
    <property type="match status" value="1"/>
</dbReference>
<keyword evidence="7 9" id="KW-0269">Exonuclease</keyword>
<dbReference type="Pfam" id="PF22505">
    <property type="entry name" value="RNase_J_b_CASP"/>
    <property type="match status" value="1"/>
</dbReference>
<dbReference type="SMART" id="SM00849">
    <property type="entry name" value="Lactamase_B"/>
    <property type="match status" value="1"/>
</dbReference>
<dbReference type="PIRSF" id="PIRSF004803">
    <property type="entry name" value="RnjA"/>
    <property type="match status" value="1"/>
</dbReference>
<keyword evidence="1 9" id="KW-0963">Cytoplasm</keyword>
<comment type="function">
    <text evidence="9">An RNase that has 5'-3' exonuclease and possibly endonuclease activity. Involved in maturation of rRNA and in some organisms also mRNA maturation and/or decay.</text>
</comment>
<comment type="subunit">
    <text evidence="9">Homodimer, may be a subunit of the RNA degradosome.</text>
</comment>
<keyword evidence="6 12" id="KW-0862">Zinc</keyword>
<keyword evidence="2 9" id="KW-0540">Nuclease</keyword>
<dbReference type="GO" id="GO:0003723">
    <property type="term" value="F:RNA binding"/>
    <property type="evidence" value="ECO:0007669"/>
    <property type="project" value="UniProtKB-UniRule"/>
</dbReference>
<feature type="domain" description="Metallo-beta-lactamase" evidence="13">
    <location>
        <begin position="26"/>
        <end position="223"/>
    </location>
</feature>
<dbReference type="EC" id="3.1.-.-" evidence="9"/>
<comment type="cofactor">
    <cofactor evidence="12">
        <name>Ca(2+)</name>
        <dbReference type="ChEBI" id="CHEBI:29108"/>
    </cofactor>
    <text evidence="12">Binds 1 Ca(2+) cation per subunit. Seen in 1 crystal structure, it is not clear if it is physiologically important.</text>
</comment>
<dbReference type="GO" id="GO:0005737">
    <property type="term" value="C:cytoplasm"/>
    <property type="evidence" value="ECO:0007669"/>
    <property type="project" value="UniProtKB-SubCell"/>
</dbReference>
<comment type="cofactor">
    <cofactor evidence="12">
        <name>Zn(2+)</name>
        <dbReference type="ChEBI" id="CHEBI:29105"/>
    </cofactor>
    <text evidence="12">Binds 2 Zn(2+) ions per subunit. It is not clear if Zn(2+) or Mg(2+) is physiologically important.</text>
</comment>
<comment type="caution">
    <text evidence="9">Lacks conserved residue(s) required for the propagation of feature annotation.</text>
</comment>
<dbReference type="CDD" id="cd07714">
    <property type="entry name" value="RNaseJ_MBL-fold"/>
    <property type="match status" value="1"/>
</dbReference>
<evidence type="ECO:0000256" key="6">
    <source>
        <dbReference type="ARBA" id="ARBA00022833"/>
    </source>
</evidence>
<keyword evidence="8 9" id="KW-0694">RNA-binding</keyword>
<feature type="binding site" evidence="12">
    <location>
        <position position="452"/>
    </location>
    <ligand>
        <name>Ca(2+)</name>
        <dbReference type="ChEBI" id="CHEBI:29108"/>
    </ligand>
</feature>
<dbReference type="InterPro" id="IPR030854">
    <property type="entry name" value="RNase_J_bac"/>
</dbReference>
<keyword evidence="4 9" id="KW-0255">Endonuclease</keyword>
<keyword evidence="3 12" id="KW-0479">Metal-binding</keyword>
<evidence type="ECO:0000259" key="13">
    <source>
        <dbReference type="SMART" id="SM00849"/>
    </source>
</evidence>
<feature type="binding site" evidence="11">
    <location>
        <begin position="372"/>
        <end position="376"/>
    </location>
    <ligand>
        <name>substrate</name>
    </ligand>
</feature>
<accession>A0A1G2E2Q7</accession>
<gene>
    <name evidence="9" type="primary">rnj</name>
    <name evidence="14" type="ORF">A2654_02715</name>
</gene>
<evidence type="ECO:0000256" key="12">
    <source>
        <dbReference type="PIRSR" id="PIRSR004803-3"/>
    </source>
</evidence>
<evidence type="ECO:0000256" key="10">
    <source>
        <dbReference type="PIRSR" id="PIRSR004803-1"/>
    </source>
</evidence>
<feature type="binding site" evidence="12">
    <location>
        <position position="81"/>
    </location>
    <ligand>
        <name>Zn(2+)</name>
        <dbReference type="ChEBI" id="CHEBI:29105"/>
        <label>1</label>
        <note>catalytic</note>
    </ligand>
</feature>
<dbReference type="InterPro" id="IPR041636">
    <property type="entry name" value="RNase_J_C"/>
</dbReference>
<dbReference type="PANTHER" id="PTHR43694:SF1">
    <property type="entry name" value="RIBONUCLEASE J"/>
    <property type="match status" value="1"/>
</dbReference>
<dbReference type="PANTHER" id="PTHR43694">
    <property type="entry name" value="RIBONUCLEASE J"/>
    <property type="match status" value="1"/>
</dbReference>
<dbReference type="InterPro" id="IPR042173">
    <property type="entry name" value="RNase_J_2"/>
</dbReference>
<evidence type="ECO:0000313" key="15">
    <source>
        <dbReference type="Proteomes" id="UP000178721"/>
    </source>
</evidence>
<comment type="subcellular location">
    <subcellularLocation>
        <location evidence="9">Cytoplasm</location>
    </subcellularLocation>
</comment>
<evidence type="ECO:0000256" key="3">
    <source>
        <dbReference type="ARBA" id="ARBA00022723"/>
    </source>
</evidence>
<keyword evidence="5 9" id="KW-0378">Hydrolase</keyword>
<evidence type="ECO:0000256" key="8">
    <source>
        <dbReference type="ARBA" id="ARBA00022884"/>
    </source>
</evidence>
<feature type="active site" description="Proton donor" evidence="10">
    <location>
        <position position="203"/>
    </location>
</feature>
<feature type="binding site" evidence="12">
    <location>
        <position position="149"/>
    </location>
    <ligand>
        <name>Zn(2+)</name>
        <dbReference type="ChEBI" id="CHEBI:29105"/>
        <label>1</label>
        <note>catalytic</note>
    </ligand>
</feature>
<feature type="binding site" evidence="12">
    <location>
        <position position="54"/>
    </location>
    <ligand>
        <name>Ca(2+)</name>
        <dbReference type="ChEBI" id="CHEBI:29108"/>
    </ligand>
</feature>
<keyword evidence="9" id="KW-0698">rRNA processing</keyword>
<evidence type="ECO:0000256" key="4">
    <source>
        <dbReference type="ARBA" id="ARBA00022759"/>
    </source>
</evidence>
<keyword evidence="12" id="KW-0106">Calcium</keyword>
<feature type="binding site" evidence="12">
    <location>
        <position position="398"/>
    </location>
    <ligand>
        <name>Zn(2+)</name>
        <dbReference type="ChEBI" id="CHEBI:29105"/>
        <label>1</label>
        <note>catalytic</note>
    </ligand>
</feature>
<name>A0A1G2E2Q7_9BACT</name>
<dbReference type="GO" id="GO:0004534">
    <property type="term" value="F:5'-3' RNA exonuclease activity"/>
    <property type="evidence" value="ECO:0007669"/>
    <property type="project" value="UniProtKB-UniRule"/>
</dbReference>
<evidence type="ECO:0000256" key="11">
    <source>
        <dbReference type="PIRSR" id="PIRSR004803-2"/>
    </source>
</evidence>
<evidence type="ECO:0000256" key="5">
    <source>
        <dbReference type="ARBA" id="ARBA00022801"/>
    </source>
</evidence>
<dbReference type="InterPro" id="IPR011108">
    <property type="entry name" value="RMMBL"/>
</dbReference>
<dbReference type="InterPro" id="IPR036866">
    <property type="entry name" value="RibonucZ/Hydroxyglut_hydro"/>
</dbReference>
<dbReference type="Gene3D" id="3.10.20.580">
    <property type="match status" value="1"/>
</dbReference>
<dbReference type="AlphaFoldDB" id="A0A1G2E2Q7"/>
<organism evidence="14 15">
    <name type="scientific">Candidatus Nealsonbacteria bacterium RIFCSPHIGHO2_01_FULL_43_31</name>
    <dbReference type="NCBI Taxonomy" id="1801665"/>
    <lineage>
        <taxon>Bacteria</taxon>
        <taxon>Candidatus Nealsoniibacteriota</taxon>
    </lineage>
</organism>
<feature type="binding site" evidence="12">
    <location>
        <position position="83"/>
    </location>
    <ligand>
        <name>Zn(2+)</name>
        <dbReference type="ChEBI" id="CHEBI:29105"/>
        <label>1</label>
        <note>catalytic</note>
    </ligand>
</feature>
<dbReference type="EMBL" id="MHMA01000024">
    <property type="protein sequence ID" value="OGZ20136.1"/>
    <property type="molecule type" value="Genomic_DNA"/>
</dbReference>
<dbReference type="GO" id="GO:0008270">
    <property type="term" value="F:zinc ion binding"/>
    <property type="evidence" value="ECO:0007669"/>
    <property type="project" value="InterPro"/>
</dbReference>
<dbReference type="GO" id="GO:0004521">
    <property type="term" value="F:RNA endonuclease activity"/>
    <property type="evidence" value="ECO:0007669"/>
    <property type="project" value="UniProtKB-UniRule"/>
</dbReference>
<evidence type="ECO:0000256" key="1">
    <source>
        <dbReference type="ARBA" id="ARBA00022490"/>
    </source>
</evidence>
<reference evidence="14 15" key="1">
    <citation type="journal article" date="2016" name="Nat. Commun.">
        <title>Thousands of microbial genomes shed light on interconnected biogeochemical processes in an aquifer system.</title>
        <authorList>
            <person name="Anantharaman K."/>
            <person name="Brown C.T."/>
            <person name="Hug L.A."/>
            <person name="Sharon I."/>
            <person name="Castelle C.J."/>
            <person name="Probst A.J."/>
            <person name="Thomas B.C."/>
            <person name="Singh A."/>
            <person name="Wilkins M.J."/>
            <person name="Karaoz U."/>
            <person name="Brodie E.L."/>
            <person name="Williams K.H."/>
            <person name="Hubbard S.S."/>
            <person name="Banfield J.F."/>
        </authorList>
    </citation>
    <scope>NUCLEOTIDE SEQUENCE [LARGE SCALE GENOMIC DNA]</scope>
</reference>
<feature type="binding site" evidence="12">
    <location>
        <position position="84"/>
    </location>
    <ligand>
        <name>Zn(2+)</name>
        <dbReference type="ChEBI" id="CHEBI:29105"/>
        <label>1</label>
        <note>catalytic</note>
    </ligand>
</feature>
<feature type="active site" description="Proton acceptor" evidence="10">
    <location>
        <position position="376"/>
    </location>
</feature>
<protein>
    <recommendedName>
        <fullName evidence="9">Ribonuclease J</fullName>
        <shortName evidence="9">RNase J</shortName>
        <ecNumber evidence="9">3.1.-.-</ecNumber>
    </recommendedName>
</protein>
<feature type="binding site" evidence="12">
    <location>
        <position position="79"/>
    </location>
    <ligand>
        <name>Zn(2+)</name>
        <dbReference type="ChEBI" id="CHEBI:29105"/>
        <label>2</label>
        <note>catalytic</note>
    </ligand>
</feature>
<evidence type="ECO:0000256" key="9">
    <source>
        <dbReference type="HAMAP-Rule" id="MF_01491"/>
    </source>
</evidence>
<dbReference type="HAMAP" id="MF_01491">
    <property type="entry name" value="RNase_J_bact"/>
    <property type="match status" value="1"/>
</dbReference>
<feature type="binding site" evidence="12">
    <location>
        <position position="171"/>
    </location>
    <ligand>
        <name>Zn(2+)</name>
        <dbReference type="ChEBI" id="CHEBI:29105"/>
        <label>1</label>
        <note>catalytic</note>
    </ligand>
</feature>